<accession>A0A6C0D5T7</accession>
<name>A0A6C0D5T7_9ZZZZ</name>
<dbReference type="EMBL" id="MN739535">
    <property type="protein sequence ID" value="QHT11640.1"/>
    <property type="molecule type" value="Genomic_DNA"/>
</dbReference>
<organism evidence="2">
    <name type="scientific">viral metagenome</name>
    <dbReference type="NCBI Taxonomy" id="1070528"/>
    <lineage>
        <taxon>unclassified sequences</taxon>
        <taxon>metagenomes</taxon>
        <taxon>organismal metagenomes</taxon>
    </lineage>
</organism>
<keyword evidence="1" id="KW-1133">Transmembrane helix</keyword>
<protein>
    <submittedName>
        <fullName evidence="2">Uncharacterized protein</fullName>
    </submittedName>
</protein>
<evidence type="ECO:0000256" key="1">
    <source>
        <dbReference type="SAM" id="Phobius"/>
    </source>
</evidence>
<keyword evidence="1" id="KW-0472">Membrane</keyword>
<feature type="transmembrane region" description="Helical" evidence="1">
    <location>
        <begin position="40"/>
        <end position="62"/>
    </location>
</feature>
<dbReference type="AlphaFoldDB" id="A0A6C0D5T7"/>
<feature type="transmembrane region" description="Helical" evidence="1">
    <location>
        <begin position="12"/>
        <end position="34"/>
    </location>
</feature>
<evidence type="ECO:0000313" key="2">
    <source>
        <dbReference type="EMBL" id="QHT11640.1"/>
    </source>
</evidence>
<proteinExistence type="predicted"/>
<sequence length="128" mass="14569">MSKKRKFSELVFLYLINISFVLYIIVLLGIGGFAPRYMRYLRTFLQIYIGILLVIRYNPITYKGRDFGEFDRRLVFSSGIFLLLSTALIGSIEKYLQNKTTELISTGISSIANIATTTTTATNATIYK</sequence>
<feature type="transmembrane region" description="Helical" evidence="1">
    <location>
        <begin position="74"/>
        <end position="92"/>
    </location>
</feature>
<reference evidence="2" key="1">
    <citation type="journal article" date="2020" name="Nature">
        <title>Giant virus diversity and host interactions through global metagenomics.</title>
        <authorList>
            <person name="Schulz F."/>
            <person name="Roux S."/>
            <person name="Paez-Espino D."/>
            <person name="Jungbluth S."/>
            <person name="Walsh D.A."/>
            <person name="Denef V.J."/>
            <person name="McMahon K.D."/>
            <person name="Konstantinidis K.T."/>
            <person name="Eloe-Fadrosh E.A."/>
            <person name="Kyrpides N.C."/>
            <person name="Woyke T."/>
        </authorList>
    </citation>
    <scope>NUCLEOTIDE SEQUENCE</scope>
    <source>
        <strain evidence="2">GVMAG-M-3300023174-116</strain>
    </source>
</reference>
<keyword evidence="1" id="KW-0812">Transmembrane</keyword>